<protein>
    <submittedName>
        <fullName evidence="2">Uncharacterized protein</fullName>
    </submittedName>
</protein>
<feature type="transmembrane region" description="Helical" evidence="1">
    <location>
        <begin position="12"/>
        <end position="34"/>
    </location>
</feature>
<evidence type="ECO:0000313" key="3">
    <source>
        <dbReference type="Proteomes" id="UP000435112"/>
    </source>
</evidence>
<keyword evidence="1" id="KW-0812">Transmembrane</keyword>
<gene>
    <name evidence="2" type="ORF">PR002_g24907</name>
</gene>
<name>A0A6A3I6E4_9STRA</name>
<sequence length="89" mass="9766">MRLAFQYAPLRCFPFGGVPVVCCLSMSSLSAMTWTGPQLCLQHRRSPLSSPNCVAWITVKCAPANSPLQAYCIWCVPVARCTLETTTLL</sequence>
<comment type="caution">
    <text evidence="2">The sequence shown here is derived from an EMBL/GenBank/DDBJ whole genome shotgun (WGS) entry which is preliminary data.</text>
</comment>
<dbReference type="EMBL" id="QXFU01003165">
    <property type="protein sequence ID" value="KAE8977790.1"/>
    <property type="molecule type" value="Genomic_DNA"/>
</dbReference>
<proteinExistence type="predicted"/>
<keyword evidence="1" id="KW-1133">Transmembrane helix</keyword>
<accession>A0A6A3I6E4</accession>
<dbReference type="Proteomes" id="UP000435112">
    <property type="component" value="Unassembled WGS sequence"/>
</dbReference>
<dbReference type="OrthoDB" id="10268585at2759"/>
<evidence type="ECO:0000256" key="1">
    <source>
        <dbReference type="SAM" id="Phobius"/>
    </source>
</evidence>
<dbReference type="AlphaFoldDB" id="A0A6A3I6E4"/>
<evidence type="ECO:0000313" key="2">
    <source>
        <dbReference type="EMBL" id="KAE8977790.1"/>
    </source>
</evidence>
<keyword evidence="1" id="KW-0472">Membrane</keyword>
<reference evidence="2 3" key="1">
    <citation type="submission" date="2018-09" db="EMBL/GenBank/DDBJ databases">
        <title>Genomic investigation of the strawberry pathogen Phytophthora fragariae indicates pathogenicity is determined by transcriptional variation in three key races.</title>
        <authorList>
            <person name="Adams T.M."/>
            <person name="Armitage A.D."/>
            <person name="Sobczyk M.K."/>
            <person name="Bates H.J."/>
            <person name="Dunwell J.M."/>
            <person name="Nellist C.F."/>
            <person name="Harrison R.J."/>
        </authorList>
    </citation>
    <scope>NUCLEOTIDE SEQUENCE [LARGE SCALE GENOMIC DNA]</scope>
    <source>
        <strain evidence="2 3">SCRP324</strain>
    </source>
</reference>
<organism evidence="2 3">
    <name type="scientific">Phytophthora rubi</name>
    <dbReference type="NCBI Taxonomy" id="129364"/>
    <lineage>
        <taxon>Eukaryota</taxon>
        <taxon>Sar</taxon>
        <taxon>Stramenopiles</taxon>
        <taxon>Oomycota</taxon>
        <taxon>Peronosporomycetes</taxon>
        <taxon>Peronosporales</taxon>
        <taxon>Peronosporaceae</taxon>
        <taxon>Phytophthora</taxon>
    </lineage>
</organism>